<accession>A0A9X0BVK8</accession>
<dbReference type="AlphaFoldDB" id="A0A9X0BVK8"/>
<evidence type="ECO:0000313" key="1">
    <source>
        <dbReference type="EMBL" id="KAJ5485775.1"/>
    </source>
</evidence>
<proteinExistence type="predicted"/>
<protein>
    <submittedName>
        <fullName evidence="1">Uncharacterized protein</fullName>
    </submittedName>
</protein>
<organism evidence="1 2">
    <name type="scientific">Penicillium desertorum</name>
    <dbReference type="NCBI Taxonomy" id="1303715"/>
    <lineage>
        <taxon>Eukaryota</taxon>
        <taxon>Fungi</taxon>
        <taxon>Dikarya</taxon>
        <taxon>Ascomycota</taxon>
        <taxon>Pezizomycotina</taxon>
        <taxon>Eurotiomycetes</taxon>
        <taxon>Eurotiomycetidae</taxon>
        <taxon>Eurotiales</taxon>
        <taxon>Aspergillaceae</taxon>
        <taxon>Penicillium</taxon>
    </lineage>
</organism>
<reference evidence="1" key="1">
    <citation type="submission" date="2022-12" db="EMBL/GenBank/DDBJ databases">
        <authorList>
            <person name="Petersen C."/>
        </authorList>
    </citation>
    <scope>NUCLEOTIDE SEQUENCE</scope>
    <source>
        <strain evidence="1">IBT 17660</strain>
    </source>
</reference>
<comment type="caution">
    <text evidence="1">The sequence shown here is derived from an EMBL/GenBank/DDBJ whole genome shotgun (WGS) entry which is preliminary data.</text>
</comment>
<dbReference type="EMBL" id="JAPWDO010000001">
    <property type="protein sequence ID" value="KAJ5485775.1"/>
    <property type="molecule type" value="Genomic_DNA"/>
</dbReference>
<evidence type="ECO:0000313" key="2">
    <source>
        <dbReference type="Proteomes" id="UP001147760"/>
    </source>
</evidence>
<dbReference type="Proteomes" id="UP001147760">
    <property type="component" value="Unassembled WGS sequence"/>
</dbReference>
<gene>
    <name evidence="1" type="ORF">N7530_000075</name>
</gene>
<name>A0A9X0BVK8_9EURO</name>
<keyword evidence="2" id="KW-1185">Reference proteome</keyword>
<reference evidence="1" key="2">
    <citation type="journal article" date="2023" name="IMA Fungus">
        <title>Comparative genomic study of the Penicillium genus elucidates a diverse pangenome and 15 lateral gene transfer events.</title>
        <authorList>
            <person name="Petersen C."/>
            <person name="Sorensen T."/>
            <person name="Nielsen M.R."/>
            <person name="Sondergaard T.E."/>
            <person name="Sorensen J.L."/>
            <person name="Fitzpatrick D.A."/>
            <person name="Frisvad J.C."/>
            <person name="Nielsen K.L."/>
        </authorList>
    </citation>
    <scope>NUCLEOTIDE SEQUENCE</scope>
    <source>
        <strain evidence="1">IBT 17660</strain>
    </source>
</reference>
<sequence length="70" mass="7579">MCNYSKAKGLVTYHYRHGTSGSATVALSSTPRLSSFLFLLSSTSPLVSFLRYCAIPITSLRGIATPRILP</sequence>